<evidence type="ECO:0000313" key="4">
    <source>
        <dbReference type="Proteomes" id="UP001497644"/>
    </source>
</evidence>
<dbReference type="InterPro" id="IPR051092">
    <property type="entry name" value="FYVE_RhoGEF_PH"/>
</dbReference>
<sequence>MYSPLSPQTSLSSELRKIINERNMLSMRSRMKVLHALNEDSEKCEEERERTLRSQAIQEILTTEVTYLQQLEILAEFFIQPILERKLLNHPLLVTLLENIKTLYNVSGELVAGIKYNPDNITEVFHKLAPFFKLYSIYAYDYTQVLNLLQASQESDPVFKKFICDQETRPEVGRKLASLLITPVQRVPRYQLLVKEVLQHTPYRHREYRSLQACLVEIEKSAKHINALIAQNEEMQKLLNLQKSIVTSINLVKPGRILIKQGPLMRVSRRGNSAYKRYFVLLNDTLLYCKGEPETSLNVSCVLPLNKCSLTCVLSKKLFRITCLHETFLLYSENGDSDEWIQSIESAIRKYTECRQTLRKESSSRKPLRHKNINEFPSDDIPKKSIKRKRDEQILLDSSNIIYFKKDDEADDDIPRENTCLFFCSKKFKRDQFSKAGDIAPRAKNIKLHKNLNKQCVSTYKYLRKSSNRNNNDPATMRIHETNLRSIASSAEENVSSPFRIIGEFFTYIGTTIKDLFTFR</sequence>
<organism evidence="3 4">
    <name type="scientific">Lasius platythorax</name>
    <dbReference type="NCBI Taxonomy" id="488582"/>
    <lineage>
        <taxon>Eukaryota</taxon>
        <taxon>Metazoa</taxon>
        <taxon>Ecdysozoa</taxon>
        <taxon>Arthropoda</taxon>
        <taxon>Hexapoda</taxon>
        <taxon>Insecta</taxon>
        <taxon>Pterygota</taxon>
        <taxon>Neoptera</taxon>
        <taxon>Endopterygota</taxon>
        <taxon>Hymenoptera</taxon>
        <taxon>Apocrita</taxon>
        <taxon>Aculeata</taxon>
        <taxon>Formicoidea</taxon>
        <taxon>Formicidae</taxon>
        <taxon>Formicinae</taxon>
        <taxon>Lasius</taxon>
        <taxon>Lasius</taxon>
    </lineage>
</organism>
<dbReference type="SMART" id="SM00233">
    <property type="entry name" value="PH"/>
    <property type="match status" value="1"/>
</dbReference>
<dbReference type="Proteomes" id="UP001497644">
    <property type="component" value="Chromosome 7"/>
</dbReference>
<dbReference type="SMART" id="SM00325">
    <property type="entry name" value="RhoGEF"/>
    <property type="match status" value="1"/>
</dbReference>
<dbReference type="InterPro" id="IPR001331">
    <property type="entry name" value="GDS_CDC24_CS"/>
</dbReference>
<dbReference type="Gene3D" id="1.20.900.10">
    <property type="entry name" value="Dbl homology (DH) domain"/>
    <property type="match status" value="1"/>
</dbReference>
<dbReference type="Pfam" id="PF00621">
    <property type="entry name" value="RhoGEF"/>
    <property type="match status" value="1"/>
</dbReference>
<dbReference type="InterPro" id="IPR001849">
    <property type="entry name" value="PH_domain"/>
</dbReference>
<dbReference type="SUPFAM" id="SSF50729">
    <property type="entry name" value="PH domain-like"/>
    <property type="match status" value="1"/>
</dbReference>
<gene>
    <name evidence="3" type="ORF">LPLAT_LOCUS11851</name>
</gene>
<feature type="domain" description="DH" evidence="2">
    <location>
        <begin position="52"/>
        <end position="228"/>
    </location>
</feature>
<evidence type="ECO:0000259" key="1">
    <source>
        <dbReference type="PROSITE" id="PS50003"/>
    </source>
</evidence>
<feature type="domain" description="PH" evidence="1">
    <location>
        <begin position="257"/>
        <end position="349"/>
    </location>
</feature>
<dbReference type="EMBL" id="OZ034830">
    <property type="protein sequence ID" value="CAL1686475.1"/>
    <property type="molecule type" value="Genomic_DNA"/>
</dbReference>
<dbReference type="PANTHER" id="PTHR12673">
    <property type="entry name" value="FACIOGENITAL DYSPLASIA PROTEIN"/>
    <property type="match status" value="1"/>
</dbReference>
<dbReference type="SUPFAM" id="SSF48065">
    <property type="entry name" value="DBL homology domain (DH-domain)"/>
    <property type="match status" value="1"/>
</dbReference>
<dbReference type="InterPro" id="IPR000219">
    <property type="entry name" value="DH_dom"/>
</dbReference>
<evidence type="ECO:0000259" key="2">
    <source>
        <dbReference type="PROSITE" id="PS50010"/>
    </source>
</evidence>
<dbReference type="CDD" id="cd00160">
    <property type="entry name" value="RhoGEF"/>
    <property type="match status" value="1"/>
</dbReference>
<dbReference type="PROSITE" id="PS00741">
    <property type="entry name" value="DH_1"/>
    <property type="match status" value="1"/>
</dbReference>
<dbReference type="PANTHER" id="PTHR12673:SF159">
    <property type="entry name" value="LD03170P"/>
    <property type="match status" value="1"/>
</dbReference>
<accession>A0AAV2P5U6</accession>
<dbReference type="Gene3D" id="2.30.29.30">
    <property type="entry name" value="Pleckstrin-homology domain (PH domain)/Phosphotyrosine-binding domain (PTB)"/>
    <property type="match status" value="1"/>
</dbReference>
<reference evidence="3" key="1">
    <citation type="submission" date="2024-04" db="EMBL/GenBank/DDBJ databases">
        <authorList>
            <consortium name="Molecular Ecology Group"/>
        </authorList>
    </citation>
    <scope>NUCLEOTIDE SEQUENCE</scope>
</reference>
<dbReference type="InterPro" id="IPR035899">
    <property type="entry name" value="DBL_dom_sf"/>
</dbReference>
<dbReference type="GO" id="GO:0005737">
    <property type="term" value="C:cytoplasm"/>
    <property type="evidence" value="ECO:0007669"/>
    <property type="project" value="TreeGrafter"/>
</dbReference>
<name>A0AAV2P5U6_9HYME</name>
<dbReference type="Pfam" id="PF00169">
    <property type="entry name" value="PH"/>
    <property type="match status" value="1"/>
</dbReference>
<dbReference type="GO" id="GO:0035556">
    <property type="term" value="P:intracellular signal transduction"/>
    <property type="evidence" value="ECO:0007669"/>
    <property type="project" value="InterPro"/>
</dbReference>
<keyword evidence="4" id="KW-1185">Reference proteome</keyword>
<dbReference type="AlphaFoldDB" id="A0AAV2P5U6"/>
<evidence type="ECO:0000313" key="3">
    <source>
        <dbReference type="EMBL" id="CAL1686475.1"/>
    </source>
</evidence>
<dbReference type="PROSITE" id="PS50010">
    <property type="entry name" value="DH_2"/>
    <property type="match status" value="1"/>
</dbReference>
<dbReference type="GO" id="GO:0005085">
    <property type="term" value="F:guanyl-nucleotide exchange factor activity"/>
    <property type="evidence" value="ECO:0007669"/>
    <property type="project" value="InterPro"/>
</dbReference>
<dbReference type="InterPro" id="IPR011993">
    <property type="entry name" value="PH-like_dom_sf"/>
</dbReference>
<dbReference type="PROSITE" id="PS50003">
    <property type="entry name" value="PH_DOMAIN"/>
    <property type="match status" value="1"/>
</dbReference>
<proteinExistence type="predicted"/>
<protein>
    <submittedName>
        <fullName evidence="3">Uncharacterized protein</fullName>
    </submittedName>
</protein>